<keyword evidence="3" id="KW-1003">Cell membrane</keyword>
<keyword evidence="5 8" id="KW-1133">Transmembrane helix</keyword>
<evidence type="ECO:0000256" key="3">
    <source>
        <dbReference type="ARBA" id="ARBA00022475"/>
    </source>
</evidence>
<feature type="region of interest" description="Disordered" evidence="7">
    <location>
        <begin position="343"/>
        <end position="388"/>
    </location>
</feature>
<dbReference type="PANTHER" id="PTHR30460">
    <property type="entry name" value="MODERATE CONDUCTANCE MECHANOSENSITIVE CHANNEL YBIO"/>
    <property type="match status" value="1"/>
</dbReference>
<feature type="transmembrane region" description="Helical" evidence="8">
    <location>
        <begin position="143"/>
        <end position="166"/>
    </location>
</feature>
<feature type="domain" description="Mechanosensitive ion channel MscS" evidence="9">
    <location>
        <begin position="165"/>
        <end position="224"/>
    </location>
</feature>
<organism evidence="11 12">
    <name type="scientific">Cellulomonas cellasea</name>
    <dbReference type="NCBI Taxonomy" id="43670"/>
    <lineage>
        <taxon>Bacteria</taxon>
        <taxon>Bacillati</taxon>
        <taxon>Actinomycetota</taxon>
        <taxon>Actinomycetes</taxon>
        <taxon>Micrococcales</taxon>
        <taxon>Cellulomonadaceae</taxon>
        <taxon>Cellulomonas</taxon>
    </lineage>
</organism>
<reference evidence="11 12" key="1">
    <citation type="submission" date="2020-08" db="EMBL/GenBank/DDBJ databases">
        <title>The Agave Microbiome: Exploring the role of microbial communities in plant adaptations to desert environments.</title>
        <authorList>
            <person name="Partida-Martinez L.P."/>
        </authorList>
    </citation>
    <scope>NUCLEOTIDE SEQUENCE [LARGE SCALE GENOMIC DNA]</scope>
    <source>
        <strain evidence="11 12">RAS26</strain>
    </source>
</reference>
<feature type="region of interest" description="Disordered" evidence="7">
    <location>
        <begin position="1"/>
        <end position="22"/>
    </location>
</feature>
<reference evidence="11 12" key="2">
    <citation type="submission" date="2020-08" db="EMBL/GenBank/DDBJ databases">
        <authorList>
            <person name="Partida-Martinez L."/>
            <person name="Huntemann M."/>
            <person name="Clum A."/>
            <person name="Wang J."/>
            <person name="Palaniappan K."/>
            <person name="Ritter S."/>
            <person name="Chen I.-M."/>
            <person name="Stamatis D."/>
            <person name="Reddy T."/>
            <person name="O'Malley R."/>
            <person name="Daum C."/>
            <person name="Shapiro N."/>
            <person name="Ivanova N."/>
            <person name="Kyrpides N."/>
            <person name="Woyke T."/>
        </authorList>
    </citation>
    <scope>NUCLEOTIDE SEQUENCE [LARGE SCALE GENOMIC DNA]</scope>
    <source>
        <strain evidence="11 12">RAS26</strain>
    </source>
</reference>
<comment type="caution">
    <text evidence="11">The sequence shown here is derived from an EMBL/GenBank/DDBJ whole genome shotgun (WGS) entry which is preliminary data.</text>
</comment>
<dbReference type="SUPFAM" id="SSF82689">
    <property type="entry name" value="Mechanosensitive channel protein MscS (YggB), C-terminal domain"/>
    <property type="match status" value="1"/>
</dbReference>
<name>A0A7W4UJD7_9CELL</name>
<evidence type="ECO:0000256" key="1">
    <source>
        <dbReference type="ARBA" id="ARBA00004651"/>
    </source>
</evidence>
<dbReference type="InterPro" id="IPR023408">
    <property type="entry name" value="MscS_beta-dom_sf"/>
</dbReference>
<dbReference type="InterPro" id="IPR010920">
    <property type="entry name" value="LSM_dom_sf"/>
</dbReference>
<dbReference type="EMBL" id="JACHVX010000007">
    <property type="protein sequence ID" value="MBB2924934.1"/>
    <property type="molecule type" value="Genomic_DNA"/>
</dbReference>
<feature type="compositionally biased region" description="Low complexity" evidence="7">
    <location>
        <begin position="11"/>
        <end position="22"/>
    </location>
</feature>
<evidence type="ECO:0000256" key="5">
    <source>
        <dbReference type="ARBA" id="ARBA00022989"/>
    </source>
</evidence>
<dbReference type="SUPFAM" id="SSF82861">
    <property type="entry name" value="Mechanosensitive channel protein MscS (YggB), transmembrane region"/>
    <property type="match status" value="1"/>
</dbReference>
<dbReference type="AlphaFoldDB" id="A0A7W4UJD7"/>
<dbReference type="Pfam" id="PF00924">
    <property type="entry name" value="MS_channel_2nd"/>
    <property type="match status" value="1"/>
</dbReference>
<keyword evidence="4 8" id="KW-0812">Transmembrane</keyword>
<comment type="similarity">
    <text evidence="2">Belongs to the MscS (TC 1.A.23) family.</text>
</comment>
<sequence length="388" mass="40843">MSAASVRTLLTAGATPEPTETTPADMVREANAAMRWLLETGFPWLLSTGLRVAVILTVAGLVLLGLRRVIRTVTNHIAEGTPLLERGRLGDSEVAAALRRASPIVTARRAQRARTIGSVLRSTATIVVGTLAVLMVLDALGANIAPFIASAGIVGVALGFGAQSLVKDFLSGMFMLLEDQYGVGDVVDVGHATGTVEAVALRVTKIRDSSGTLWYVPNGTMVRVGNKTQGWAKAVVEVKVDYFADLDEVRHVLEEAVGRVAADPVLGTYLEGEPTVTGIEDLAFDAVTLQVTVKTAPAMQWEVARAMRAAVRRALEEAGIPLGGQRDLLAAYRAQLDAAVRVPAQDEADAPEAGGTAEPVTDTRRETGSLDTTAPASAPPTEPKPRGR</sequence>
<dbReference type="PANTHER" id="PTHR30460:SF0">
    <property type="entry name" value="MODERATE CONDUCTANCE MECHANOSENSITIVE CHANNEL YBIO"/>
    <property type="match status" value="1"/>
</dbReference>
<keyword evidence="6 8" id="KW-0472">Membrane</keyword>
<evidence type="ECO:0000259" key="10">
    <source>
        <dbReference type="Pfam" id="PF21088"/>
    </source>
</evidence>
<evidence type="ECO:0000259" key="9">
    <source>
        <dbReference type="Pfam" id="PF00924"/>
    </source>
</evidence>
<protein>
    <submittedName>
        <fullName evidence="11">Small conductance mechanosensitive channel</fullName>
    </submittedName>
</protein>
<evidence type="ECO:0000256" key="7">
    <source>
        <dbReference type="SAM" id="MobiDB-lite"/>
    </source>
</evidence>
<dbReference type="InterPro" id="IPR049142">
    <property type="entry name" value="MS_channel_1st"/>
</dbReference>
<dbReference type="Gene3D" id="1.10.287.1260">
    <property type="match status" value="1"/>
</dbReference>
<dbReference type="InterPro" id="IPR006685">
    <property type="entry name" value="MscS_channel_2nd"/>
</dbReference>
<evidence type="ECO:0000256" key="8">
    <source>
        <dbReference type="SAM" id="Phobius"/>
    </source>
</evidence>
<evidence type="ECO:0000313" key="11">
    <source>
        <dbReference type="EMBL" id="MBB2924934.1"/>
    </source>
</evidence>
<dbReference type="InterPro" id="IPR011066">
    <property type="entry name" value="MscS_channel_C_sf"/>
</dbReference>
<gene>
    <name evidence="11" type="ORF">FHR80_003872</name>
</gene>
<evidence type="ECO:0000256" key="6">
    <source>
        <dbReference type="ARBA" id="ARBA00023136"/>
    </source>
</evidence>
<dbReference type="Proteomes" id="UP000518206">
    <property type="component" value="Unassembled WGS sequence"/>
</dbReference>
<evidence type="ECO:0000256" key="2">
    <source>
        <dbReference type="ARBA" id="ARBA00008017"/>
    </source>
</evidence>
<comment type="subcellular location">
    <subcellularLocation>
        <location evidence="1">Cell membrane</location>
        <topology evidence="1">Multi-pass membrane protein</topology>
    </subcellularLocation>
</comment>
<dbReference type="Gene3D" id="3.30.70.100">
    <property type="match status" value="1"/>
</dbReference>
<dbReference type="FunFam" id="2.30.30.60:FF:000001">
    <property type="entry name" value="MscS Mechanosensitive ion channel"/>
    <property type="match status" value="1"/>
</dbReference>
<proteinExistence type="inferred from homology"/>
<evidence type="ECO:0000313" key="12">
    <source>
        <dbReference type="Proteomes" id="UP000518206"/>
    </source>
</evidence>
<feature type="transmembrane region" description="Helical" evidence="8">
    <location>
        <begin position="118"/>
        <end position="137"/>
    </location>
</feature>
<dbReference type="SUPFAM" id="SSF50182">
    <property type="entry name" value="Sm-like ribonucleoproteins"/>
    <property type="match status" value="1"/>
</dbReference>
<dbReference type="GO" id="GO:0008381">
    <property type="term" value="F:mechanosensitive monoatomic ion channel activity"/>
    <property type="evidence" value="ECO:0007669"/>
    <property type="project" value="InterPro"/>
</dbReference>
<dbReference type="GO" id="GO:0005886">
    <property type="term" value="C:plasma membrane"/>
    <property type="evidence" value="ECO:0007669"/>
    <property type="project" value="UniProtKB-SubCell"/>
</dbReference>
<dbReference type="RefSeq" id="WP_311702204.1">
    <property type="nucleotide sequence ID" value="NZ_JACHVX010000007.1"/>
</dbReference>
<dbReference type="InterPro" id="IPR045276">
    <property type="entry name" value="YbiO_bact"/>
</dbReference>
<feature type="domain" description="Mechanosensitive ion channel transmembrane helices 2/3" evidence="10">
    <location>
        <begin position="125"/>
        <end position="163"/>
    </location>
</feature>
<dbReference type="Pfam" id="PF21088">
    <property type="entry name" value="MS_channel_1st"/>
    <property type="match status" value="1"/>
</dbReference>
<accession>A0A7W4UJD7</accession>
<dbReference type="InterPro" id="IPR011014">
    <property type="entry name" value="MscS_channel_TM-2"/>
</dbReference>
<evidence type="ECO:0000256" key="4">
    <source>
        <dbReference type="ARBA" id="ARBA00022692"/>
    </source>
</evidence>
<dbReference type="Gene3D" id="2.30.30.60">
    <property type="match status" value="1"/>
</dbReference>
<feature type="transmembrane region" description="Helical" evidence="8">
    <location>
        <begin position="44"/>
        <end position="66"/>
    </location>
</feature>